<organism evidence="2 3">
    <name type="scientific">Trinickia terrae</name>
    <dbReference type="NCBI Taxonomy" id="2571161"/>
    <lineage>
        <taxon>Bacteria</taxon>
        <taxon>Pseudomonadati</taxon>
        <taxon>Pseudomonadota</taxon>
        <taxon>Betaproteobacteria</taxon>
        <taxon>Burkholderiales</taxon>
        <taxon>Burkholderiaceae</taxon>
        <taxon>Trinickia</taxon>
    </lineage>
</organism>
<name>A0A4V5PKX5_9BURK</name>
<dbReference type="EMBL" id="SWJE01000005">
    <property type="protein sequence ID" value="TKC89740.1"/>
    <property type="molecule type" value="Genomic_DNA"/>
</dbReference>
<sequence>MSVTIHRSRGEYESRQMQACEPMNALSKFHGTPIEAMQSTAIGFFYERIRKHRIGLPCEASLTIRFQLALSGRAKGTSARPAKTQNEFDNK</sequence>
<accession>A0A4V5PKX5</accession>
<dbReference type="Proteomes" id="UP000305539">
    <property type="component" value="Unassembled WGS sequence"/>
</dbReference>
<proteinExistence type="predicted"/>
<comment type="caution">
    <text evidence="2">The sequence shown here is derived from an EMBL/GenBank/DDBJ whole genome shotgun (WGS) entry which is preliminary data.</text>
</comment>
<evidence type="ECO:0000313" key="3">
    <source>
        <dbReference type="Proteomes" id="UP000305539"/>
    </source>
</evidence>
<gene>
    <name evidence="2" type="ORF">FAZ69_12575</name>
</gene>
<keyword evidence="3" id="KW-1185">Reference proteome</keyword>
<evidence type="ECO:0000256" key="1">
    <source>
        <dbReference type="SAM" id="MobiDB-lite"/>
    </source>
</evidence>
<protein>
    <submittedName>
        <fullName evidence="2">Uncharacterized protein</fullName>
    </submittedName>
</protein>
<reference evidence="2 3" key="1">
    <citation type="submission" date="2019-04" db="EMBL/GenBank/DDBJ databases">
        <title>Trinickia sp. 7GSK02, isolated from subtropical forest soil.</title>
        <authorList>
            <person name="Gao Z.-H."/>
            <person name="Qiu L.-H."/>
        </authorList>
    </citation>
    <scope>NUCLEOTIDE SEQUENCE [LARGE SCALE GENOMIC DNA]</scope>
    <source>
        <strain evidence="2 3">7GSK02</strain>
    </source>
</reference>
<dbReference type="AlphaFoldDB" id="A0A4V5PKX5"/>
<feature type="region of interest" description="Disordered" evidence="1">
    <location>
        <begin position="72"/>
        <end position="91"/>
    </location>
</feature>
<evidence type="ECO:0000313" key="2">
    <source>
        <dbReference type="EMBL" id="TKC89740.1"/>
    </source>
</evidence>